<keyword evidence="1" id="KW-0732">Signal</keyword>
<evidence type="ECO:0000313" key="2">
    <source>
        <dbReference type="EMBL" id="HJD52321.1"/>
    </source>
</evidence>
<comment type="caution">
    <text evidence="2">The sequence shown here is derived from an EMBL/GenBank/DDBJ whole genome shotgun (WGS) entry which is preliminary data.</text>
</comment>
<dbReference type="InterPro" id="IPR032274">
    <property type="entry name" value="DUF4835"/>
</dbReference>
<dbReference type="AlphaFoldDB" id="A0A9D2UH79"/>
<accession>A0A9D2UH79</accession>
<protein>
    <submittedName>
        <fullName evidence="2">DUF4835 family protein</fullName>
    </submittedName>
</protein>
<evidence type="ECO:0000313" key="3">
    <source>
        <dbReference type="Proteomes" id="UP000787625"/>
    </source>
</evidence>
<feature type="signal peptide" evidence="1">
    <location>
        <begin position="1"/>
        <end position="25"/>
    </location>
</feature>
<name>A0A9D2UH79_9BACT</name>
<reference evidence="2" key="1">
    <citation type="journal article" date="2021" name="PeerJ">
        <title>Extensive microbial diversity within the chicken gut microbiome revealed by metagenomics and culture.</title>
        <authorList>
            <person name="Gilroy R."/>
            <person name="Ravi A."/>
            <person name="Getino M."/>
            <person name="Pursley I."/>
            <person name="Horton D.L."/>
            <person name="Alikhan N.F."/>
            <person name="Baker D."/>
            <person name="Gharbi K."/>
            <person name="Hall N."/>
            <person name="Watson M."/>
            <person name="Adriaenssens E.M."/>
            <person name="Foster-Nyarko E."/>
            <person name="Jarju S."/>
            <person name="Secka A."/>
            <person name="Antonio M."/>
            <person name="Oren A."/>
            <person name="Chaudhuri R.R."/>
            <person name="La Ragione R."/>
            <person name="Hildebrand F."/>
            <person name="Pallen M.J."/>
        </authorList>
    </citation>
    <scope>NUCLEOTIDE SEQUENCE</scope>
    <source>
        <strain evidence="2">MalCec1-1739</strain>
    </source>
</reference>
<organism evidence="2 3">
    <name type="scientific">Candidatus Avibacteroides avistercoris</name>
    <dbReference type="NCBI Taxonomy" id="2840690"/>
    <lineage>
        <taxon>Bacteria</taxon>
        <taxon>Pseudomonadati</taxon>
        <taxon>Bacteroidota</taxon>
        <taxon>Bacteroidia</taxon>
        <taxon>Bacteroidales</taxon>
        <taxon>Bacteroidaceae</taxon>
        <taxon>Bacteroidaceae incertae sedis</taxon>
        <taxon>Candidatus Avibacteroides</taxon>
    </lineage>
</organism>
<dbReference type="Proteomes" id="UP000787625">
    <property type="component" value="Unassembled WGS sequence"/>
</dbReference>
<reference evidence="2" key="2">
    <citation type="submission" date="2021-04" db="EMBL/GenBank/DDBJ databases">
        <authorList>
            <person name="Gilroy R."/>
        </authorList>
    </citation>
    <scope>NUCLEOTIDE SEQUENCE</scope>
    <source>
        <strain evidence="2">MalCec1-1739</strain>
    </source>
</reference>
<dbReference type="Pfam" id="PF16119">
    <property type="entry name" value="DUF4835"/>
    <property type="match status" value="1"/>
</dbReference>
<sequence>MRGNSRLAVLSVVMILLCLPATIAAQELNCRVSINSSQVQGTNTQVFQTLENALMEFINEQEWTTAHYSYAERIACNFSIVVKEYSDDGTFKCELTVQSTRPAFNSNYNSTVWNFKDESFDFNYIEYDPLEFRDDLIDNNLTAVIAYYCYLIIGLDMDTMSPMGGTDVLQKAVDIVNAAQSLAESGWQAFDDSRNRYAVIFDYIDEGMKPLRQFMYDYHRLGLDEMAQNADRGRATIASSIKLLQQAKSNRPMSSIPDIIVETKKNELLNVFSRGPQKERDEVYECLMQLSPANVNDWDKIRQATNN</sequence>
<proteinExistence type="predicted"/>
<gene>
    <name evidence="2" type="ORF">IAA93_01130</name>
</gene>
<evidence type="ECO:0000256" key="1">
    <source>
        <dbReference type="SAM" id="SignalP"/>
    </source>
</evidence>
<feature type="chain" id="PRO_5039565656" evidence="1">
    <location>
        <begin position="26"/>
        <end position="307"/>
    </location>
</feature>
<dbReference type="EMBL" id="DWUP01000021">
    <property type="protein sequence ID" value="HJD52321.1"/>
    <property type="molecule type" value="Genomic_DNA"/>
</dbReference>